<evidence type="ECO:0000259" key="3">
    <source>
        <dbReference type="Pfam" id="PF00733"/>
    </source>
</evidence>
<gene>
    <name evidence="4" type="primary">asnB</name>
    <name evidence="4" type="ORF">O9K51_08445</name>
</gene>
<dbReference type="Pfam" id="PF00733">
    <property type="entry name" value="Asn_synthase"/>
    <property type="match status" value="1"/>
</dbReference>
<dbReference type="PANTHER" id="PTHR11772:SF17">
    <property type="entry name" value="ASPARAGINE SYNTHETASE (EUROFUNG)"/>
    <property type="match status" value="1"/>
</dbReference>
<dbReference type="CDD" id="cd01991">
    <property type="entry name" value="Asn_synthase_B_C"/>
    <property type="match status" value="1"/>
</dbReference>
<evidence type="ECO:0000313" key="4">
    <source>
        <dbReference type="EMBL" id="KAJ6439041.1"/>
    </source>
</evidence>
<dbReference type="GO" id="GO:0005524">
    <property type="term" value="F:ATP binding"/>
    <property type="evidence" value="ECO:0007669"/>
    <property type="project" value="UniProtKB-KW"/>
</dbReference>
<dbReference type="Gene3D" id="3.40.50.620">
    <property type="entry name" value="HUPs"/>
    <property type="match status" value="1"/>
</dbReference>
<keyword evidence="2" id="KW-0067">ATP-binding</keyword>
<comment type="caution">
    <text evidence="4">The sequence shown here is derived from an EMBL/GenBank/DDBJ whole genome shotgun (WGS) entry which is preliminary data.</text>
</comment>
<keyword evidence="5" id="KW-1185">Reference proteome</keyword>
<protein>
    <submittedName>
        <fullName evidence="4">Asparagine synthase (Glutamine-hydrolyzing)</fullName>
    </submittedName>
</protein>
<evidence type="ECO:0000256" key="1">
    <source>
        <dbReference type="ARBA" id="ARBA00022741"/>
    </source>
</evidence>
<proteinExistence type="predicted"/>
<evidence type="ECO:0000256" key="2">
    <source>
        <dbReference type="ARBA" id="ARBA00022840"/>
    </source>
</evidence>
<keyword evidence="1" id="KW-0547">Nucleotide-binding</keyword>
<dbReference type="Proteomes" id="UP001163105">
    <property type="component" value="Unassembled WGS sequence"/>
</dbReference>
<dbReference type="EMBL" id="JAQHRD010000007">
    <property type="protein sequence ID" value="KAJ6439041.1"/>
    <property type="molecule type" value="Genomic_DNA"/>
</dbReference>
<dbReference type="AlphaFoldDB" id="A0AB34FK68"/>
<feature type="domain" description="Asparagine synthetase" evidence="3">
    <location>
        <begin position="2"/>
        <end position="273"/>
    </location>
</feature>
<dbReference type="InterPro" id="IPR001962">
    <property type="entry name" value="Asn_synthase"/>
</dbReference>
<sequence>MGIKVVLTGEGSDEHFGGYTDFRPDAIQEPDLSWPPSRFSDVERDTAWRETCENTGAIVFGDGILQVPKSTSRMANHTRTIRELAKIGGMPFAAWTDRYLSVGDPETLLAEAMDGRVRQMMATKWHPLHTSAYTWMKSFLVTFILRYCGDNIDMAHSVESRLPFLDHYLTEYANQLPPSLKMKFDPQTNSFREKYILREAVRPFVTEEVYNGRKKGYCGPTQYREGGPLHQTLQRLLTRENLEQLGFVHVPSSQKHLDSAFRQGDRTAFRNSMLIAQFVVLSQRFGVKPATPHSF</sequence>
<reference evidence="4" key="1">
    <citation type="submission" date="2023-01" db="EMBL/GenBank/DDBJ databases">
        <title>The growth and conidiation of Purpureocillium lavendulum are regulated by nitrogen source and histone H3K14 acetylation.</title>
        <authorList>
            <person name="Tang P."/>
            <person name="Han J."/>
            <person name="Zhang C."/>
            <person name="Tang P."/>
            <person name="Qi F."/>
            <person name="Zhang K."/>
            <person name="Liang L."/>
        </authorList>
    </citation>
    <scope>NUCLEOTIDE SEQUENCE</scope>
    <source>
        <strain evidence="4">YMF1.00683</strain>
    </source>
</reference>
<dbReference type="GO" id="GO:0004066">
    <property type="term" value="F:asparagine synthase (glutamine-hydrolyzing) activity"/>
    <property type="evidence" value="ECO:0007669"/>
    <property type="project" value="InterPro"/>
</dbReference>
<name>A0AB34FK68_9HYPO</name>
<evidence type="ECO:0000313" key="5">
    <source>
        <dbReference type="Proteomes" id="UP001163105"/>
    </source>
</evidence>
<accession>A0AB34FK68</accession>
<dbReference type="InterPro" id="IPR050795">
    <property type="entry name" value="Asn_Synthetase"/>
</dbReference>
<dbReference type="GO" id="GO:0006529">
    <property type="term" value="P:asparagine biosynthetic process"/>
    <property type="evidence" value="ECO:0007669"/>
    <property type="project" value="InterPro"/>
</dbReference>
<organism evidence="4 5">
    <name type="scientific">Purpureocillium lavendulum</name>
    <dbReference type="NCBI Taxonomy" id="1247861"/>
    <lineage>
        <taxon>Eukaryota</taxon>
        <taxon>Fungi</taxon>
        <taxon>Dikarya</taxon>
        <taxon>Ascomycota</taxon>
        <taxon>Pezizomycotina</taxon>
        <taxon>Sordariomycetes</taxon>
        <taxon>Hypocreomycetidae</taxon>
        <taxon>Hypocreales</taxon>
        <taxon>Ophiocordycipitaceae</taxon>
        <taxon>Purpureocillium</taxon>
    </lineage>
</organism>
<dbReference type="SUPFAM" id="SSF52402">
    <property type="entry name" value="Adenine nucleotide alpha hydrolases-like"/>
    <property type="match status" value="1"/>
</dbReference>
<dbReference type="GO" id="GO:0005829">
    <property type="term" value="C:cytosol"/>
    <property type="evidence" value="ECO:0007669"/>
    <property type="project" value="TreeGrafter"/>
</dbReference>
<dbReference type="PANTHER" id="PTHR11772">
    <property type="entry name" value="ASPARAGINE SYNTHETASE"/>
    <property type="match status" value="1"/>
</dbReference>
<dbReference type="InterPro" id="IPR014729">
    <property type="entry name" value="Rossmann-like_a/b/a_fold"/>
</dbReference>